<evidence type="ECO:0000256" key="1">
    <source>
        <dbReference type="SAM" id="MobiDB-lite"/>
    </source>
</evidence>
<proteinExistence type="predicted"/>
<comment type="caution">
    <text evidence="2">The sequence shown here is derived from an EMBL/GenBank/DDBJ whole genome shotgun (WGS) entry which is preliminary data.</text>
</comment>
<reference evidence="3" key="1">
    <citation type="journal article" date="2014" name="Cell">
        <title>The Architecture of a Scrambled Genome Reveals Massive Levels of Genomic Rearrangement during Development.</title>
        <authorList>
            <person name="Chen X."/>
            <person name="Bracht J.R."/>
            <person name="Goldman A.D."/>
            <person name="Dolzhenko E."/>
            <person name="Clay D.M."/>
            <person name="Swart E.C."/>
            <person name="Perlman D.H."/>
            <person name="Doak T.G."/>
            <person name="Stuart A."/>
            <person name="Amemiya C.T."/>
            <person name="Sebra R.P."/>
            <person name="Landweber L.F."/>
        </authorList>
    </citation>
    <scope>NUCLEOTIDE SEQUENCE [LARGE SCALE GENOMIC DNA]</scope>
    <source>
        <strain evidence="3">JRB310</strain>
    </source>
</reference>
<dbReference type="InterPro" id="IPR027417">
    <property type="entry name" value="P-loop_NTPase"/>
</dbReference>
<feature type="compositionally biased region" description="Polar residues" evidence="1">
    <location>
        <begin position="257"/>
        <end position="276"/>
    </location>
</feature>
<dbReference type="Gene3D" id="3.40.50.300">
    <property type="entry name" value="P-loop containing nucleotide triphosphate hydrolases"/>
    <property type="match status" value="1"/>
</dbReference>
<dbReference type="EMBL" id="ARYC01020325">
    <property type="protein sequence ID" value="KEJ82441.1"/>
    <property type="molecule type" value="Genomic_DNA"/>
</dbReference>
<protein>
    <submittedName>
        <fullName evidence="2">Protein translocase subunit secA</fullName>
    </submittedName>
</protein>
<accession>A0A073HZ01</accession>
<feature type="region of interest" description="Disordered" evidence="1">
    <location>
        <begin position="242"/>
        <end position="285"/>
    </location>
</feature>
<feature type="region of interest" description="Disordered" evidence="1">
    <location>
        <begin position="377"/>
        <end position="415"/>
    </location>
</feature>
<feature type="compositionally biased region" description="Low complexity" evidence="1">
    <location>
        <begin position="245"/>
        <end position="256"/>
    </location>
</feature>
<organism evidence="2 3">
    <name type="scientific">Oxytricha trifallax</name>
    <dbReference type="NCBI Taxonomy" id="1172189"/>
    <lineage>
        <taxon>Eukaryota</taxon>
        <taxon>Sar</taxon>
        <taxon>Alveolata</taxon>
        <taxon>Ciliophora</taxon>
        <taxon>Intramacronucleata</taxon>
        <taxon>Spirotrichea</taxon>
        <taxon>Stichotrichia</taxon>
        <taxon>Sporadotrichida</taxon>
        <taxon>Oxytrichidae</taxon>
        <taxon>Oxytrichinae</taxon>
        <taxon>Oxytricha</taxon>
    </lineage>
</organism>
<evidence type="ECO:0000313" key="3">
    <source>
        <dbReference type="Proteomes" id="UP000053232"/>
    </source>
</evidence>
<sequence length="415" mass="46617">MKSVIQLLQPCHKLVAFTGSVLNQKEATILSDIFGVREVTFPSISSVTSQRRTHLPDILVPSTLQEYNRQLISILEAQTLKTPVVIVCQQSFPHIESILKKQSHLKVMIVKNLRGGKVEASLEGTLCLKNASGRYGVFVLSEQQGRGTDLKSSQEIEQNGGLYLIVADVFTKRSHEQILGRVARLENKGQWHYMIYMHGCSDTIDQIVMLKQDTKENENHMKLSRLSSELWQTTQFDEMIDLPKQGNDAGDNQGQQESGNFDKQNLNSSSQVNLQEAQDAKESDCEEILPELQENSLIEKHTKEQGLNFDYEEAKLVILPQNLELSESKVLIQAAINDSNKKSQTPINEAADSVKHVKVMNIRAKRVVNLKNQSILGKRKNQSFEKDPSRIETEGQKKNARKGSPAQDVASEELA</sequence>
<name>A0A073HZ01_9SPIT</name>
<feature type="compositionally biased region" description="Basic and acidic residues" evidence="1">
    <location>
        <begin position="382"/>
        <end position="397"/>
    </location>
</feature>
<gene>
    <name evidence="2" type="ORF">OXYTRIMIC_599</name>
</gene>
<dbReference type="AlphaFoldDB" id="A0A073HZ01"/>
<evidence type="ECO:0000313" key="2">
    <source>
        <dbReference type="EMBL" id="KEJ82441.1"/>
    </source>
</evidence>
<dbReference type="Proteomes" id="UP000053232">
    <property type="component" value="Unassembled WGS sequence"/>
</dbReference>
<keyword evidence="3" id="KW-1185">Reference proteome</keyword>